<sequence length="382" mass="41369">MKIVTTNSYISLMTYGISLTVIGPALKEVQGEIVLTGSELGLFTTFLSVGLIISVLAGGFFVDRYRVKSVGLLGQLLLTLGLFTFSVFGSFPVGLFAFFMVGFGGGLIEIVVNTIISGIYAERRTAALNLLHGFFGVGALVGPILMGYLVESGFGWRFGYQVIALVSVIVLILQLLTKYPEKVSSDKIDFSYFFKIMRNPYTLILGAMILLYVGSEMGINYWSVLYMETNLDIPKITASSFLTYFWLAMTFGRFITFMVAQKIGGKRLLLCLTLFSVLAFSVFIFSRSGAAAGGALLALGLAFSGIFPTVVALGTDRFPETLGTITGFLMMFMGGGTLLFPWLIGAISDVSSLRTGMLSILFFIGLLTILTGTLGFKRIGRA</sequence>
<feature type="transmembrane region" description="Helical" evidence="7">
    <location>
        <begin position="95"/>
        <end position="116"/>
    </location>
</feature>
<feature type="transmembrane region" description="Helical" evidence="7">
    <location>
        <begin position="325"/>
        <end position="344"/>
    </location>
</feature>
<evidence type="ECO:0000313" key="10">
    <source>
        <dbReference type="Proteomes" id="UP000809273"/>
    </source>
</evidence>
<feature type="transmembrane region" description="Helical" evidence="7">
    <location>
        <begin position="40"/>
        <end position="62"/>
    </location>
</feature>
<dbReference type="Pfam" id="PF07690">
    <property type="entry name" value="MFS_1"/>
    <property type="match status" value="1"/>
</dbReference>
<feature type="domain" description="Major facilitator superfamily (MFS) profile" evidence="8">
    <location>
        <begin position="4"/>
        <end position="382"/>
    </location>
</feature>
<reference evidence="9" key="2">
    <citation type="submission" date="2021-01" db="EMBL/GenBank/DDBJ databases">
        <authorList>
            <person name="Hahn C.R."/>
            <person name="Youssef N.H."/>
            <person name="Elshahed M."/>
        </authorList>
    </citation>
    <scope>NUCLEOTIDE SEQUENCE</scope>
    <source>
        <strain evidence="9">Zod_Metabat.24</strain>
    </source>
</reference>
<accession>A0A9D8PRD8</accession>
<evidence type="ECO:0000259" key="8">
    <source>
        <dbReference type="PROSITE" id="PS50850"/>
    </source>
</evidence>
<dbReference type="PROSITE" id="PS50850">
    <property type="entry name" value="MFS"/>
    <property type="match status" value="1"/>
</dbReference>
<feature type="transmembrane region" description="Helical" evidence="7">
    <location>
        <begin position="69"/>
        <end position="89"/>
    </location>
</feature>
<feature type="transmembrane region" description="Helical" evidence="7">
    <location>
        <begin position="267"/>
        <end position="285"/>
    </location>
</feature>
<dbReference type="GO" id="GO:0022857">
    <property type="term" value="F:transmembrane transporter activity"/>
    <property type="evidence" value="ECO:0007669"/>
    <property type="project" value="InterPro"/>
</dbReference>
<dbReference type="EMBL" id="JAFGIX010000068">
    <property type="protein sequence ID" value="MBN1574142.1"/>
    <property type="molecule type" value="Genomic_DNA"/>
</dbReference>
<evidence type="ECO:0000256" key="1">
    <source>
        <dbReference type="ARBA" id="ARBA00004127"/>
    </source>
</evidence>
<name>A0A9D8PRD8_9DELT</name>
<gene>
    <name evidence="9" type="ORF">JW984_13175</name>
</gene>
<evidence type="ECO:0000313" key="9">
    <source>
        <dbReference type="EMBL" id="MBN1574142.1"/>
    </source>
</evidence>
<dbReference type="InterPro" id="IPR011701">
    <property type="entry name" value="MFS"/>
</dbReference>
<evidence type="ECO:0000256" key="3">
    <source>
        <dbReference type="ARBA" id="ARBA00022448"/>
    </source>
</evidence>
<protein>
    <submittedName>
        <fullName evidence="9">MFS transporter</fullName>
    </submittedName>
</protein>
<dbReference type="Gene3D" id="1.20.1250.20">
    <property type="entry name" value="MFS general substrate transporter like domains"/>
    <property type="match status" value="2"/>
</dbReference>
<keyword evidence="5 7" id="KW-1133">Transmembrane helix</keyword>
<keyword evidence="6 7" id="KW-0472">Membrane</keyword>
<feature type="transmembrane region" description="Helical" evidence="7">
    <location>
        <begin position="356"/>
        <end position="376"/>
    </location>
</feature>
<organism evidence="9 10">
    <name type="scientific">Candidatus Zymogenus saltonus</name>
    <dbReference type="NCBI Taxonomy" id="2844893"/>
    <lineage>
        <taxon>Bacteria</taxon>
        <taxon>Deltaproteobacteria</taxon>
        <taxon>Candidatus Zymogenia</taxon>
        <taxon>Candidatus Zymogeniales</taxon>
        <taxon>Candidatus Zymogenaceae</taxon>
        <taxon>Candidatus Zymogenus</taxon>
    </lineage>
</organism>
<feature type="transmembrane region" description="Helical" evidence="7">
    <location>
        <begin position="128"/>
        <end position="146"/>
    </location>
</feature>
<dbReference type="PANTHER" id="PTHR23514">
    <property type="entry name" value="BYPASS OF STOP CODON PROTEIN 6"/>
    <property type="match status" value="1"/>
</dbReference>
<evidence type="ECO:0000256" key="2">
    <source>
        <dbReference type="ARBA" id="ARBA00008335"/>
    </source>
</evidence>
<evidence type="ECO:0000256" key="5">
    <source>
        <dbReference type="ARBA" id="ARBA00022989"/>
    </source>
</evidence>
<comment type="subcellular location">
    <subcellularLocation>
        <location evidence="1">Endomembrane system</location>
        <topology evidence="1">Multi-pass membrane protein</topology>
    </subcellularLocation>
</comment>
<evidence type="ECO:0000256" key="6">
    <source>
        <dbReference type="ARBA" id="ARBA00023136"/>
    </source>
</evidence>
<comment type="caution">
    <text evidence="9">The sequence shown here is derived from an EMBL/GenBank/DDBJ whole genome shotgun (WGS) entry which is preliminary data.</text>
</comment>
<feature type="transmembrane region" description="Helical" evidence="7">
    <location>
        <begin position="241"/>
        <end position="260"/>
    </location>
</feature>
<dbReference type="Proteomes" id="UP000809273">
    <property type="component" value="Unassembled WGS sequence"/>
</dbReference>
<feature type="transmembrane region" description="Helical" evidence="7">
    <location>
        <begin position="200"/>
        <end position="221"/>
    </location>
</feature>
<dbReference type="InterPro" id="IPR020846">
    <property type="entry name" value="MFS_dom"/>
</dbReference>
<dbReference type="InterPro" id="IPR036259">
    <property type="entry name" value="MFS_trans_sf"/>
</dbReference>
<dbReference type="GO" id="GO:0012505">
    <property type="term" value="C:endomembrane system"/>
    <property type="evidence" value="ECO:0007669"/>
    <property type="project" value="UniProtKB-SubCell"/>
</dbReference>
<keyword evidence="3" id="KW-0813">Transport</keyword>
<feature type="transmembrane region" description="Helical" evidence="7">
    <location>
        <begin position="291"/>
        <end position="313"/>
    </location>
</feature>
<evidence type="ECO:0000256" key="7">
    <source>
        <dbReference type="SAM" id="Phobius"/>
    </source>
</evidence>
<keyword evidence="4 7" id="KW-0812">Transmembrane</keyword>
<dbReference type="InterPro" id="IPR051788">
    <property type="entry name" value="MFS_Transporter"/>
</dbReference>
<dbReference type="GO" id="GO:0016020">
    <property type="term" value="C:membrane"/>
    <property type="evidence" value="ECO:0007669"/>
    <property type="project" value="TreeGrafter"/>
</dbReference>
<comment type="similarity">
    <text evidence="2">Belongs to the major facilitator superfamily.</text>
</comment>
<proteinExistence type="inferred from homology"/>
<evidence type="ECO:0000256" key="4">
    <source>
        <dbReference type="ARBA" id="ARBA00022692"/>
    </source>
</evidence>
<dbReference type="AlphaFoldDB" id="A0A9D8PRD8"/>
<dbReference type="PANTHER" id="PTHR23514:SF3">
    <property type="entry name" value="BYPASS OF STOP CODON PROTEIN 6"/>
    <property type="match status" value="1"/>
</dbReference>
<reference evidence="9" key="1">
    <citation type="journal article" date="2021" name="Environ. Microbiol.">
        <title>Genomic characterization of three novel Desulfobacterota classes expand the metabolic and phylogenetic diversity of the phylum.</title>
        <authorList>
            <person name="Murphy C.L."/>
            <person name="Biggerstaff J."/>
            <person name="Eichhorn A."/>
            <person name="Ewing E."/>
            <person name="Shahan R."/>
            <person name="Soriano D."/>
            <person name="Stewart S."/>
            <person name="VanMol K."/>
            <person name="Walker R."/>
            <person name="Walters P."/>
            <person name="Elshahed M.S."/>
            <person name="Youssef N.H."/>
        </authorList>
    </citation>
    <scope>NUCLEOTIDE SEQUENCE</scope>
    <source>
        <strain evidence="9">Zod_Metabat.24</strain>
    </source>
</reference>
<feature type="transmembrane region" description="Helical" evidence="7">
    <location>
        <begin position="158"/>
        <end position="179"/>
    </location>
</feature>
<dbReference type="SUPFAM" id="SSF103473">
    <property type="entry name" value="MFS general substrate transporter"/>
    <property type="match status" value="1"/>
</dbReference>